<protein>
    <recommendedName>
        <fullName evidence="2">BURP domain-containing protein</fullName>
    </recommendedName>
</protein>
<keyword evidence="1" id="KW-0732">Signal</keyword>
<evidence type="ECO:0000256" key="1">
    <source>
        <dbReference type="SAM" id="SignalP"/>
    </source>
</evidence>
<comment type="caution">
    <text evidence="3">The sequence shown here is derived from an EMBL/GenBank/DDBJ whole genome shotgun (WGS) entry which is preliminary data.</text>
</comment>
<feature type="signal peptide" evidence="1">
    <location>
        <begin position="1"/>
        <end position="22"/>
    </location>
</feature>
<sequence>MAFASFILFALLLLQVFIYQSSFLFNFTSKWTALENDHKTVVTPKPKEDQDGHPSLDPSLNVFFKVTDLHIGKTMPIYFASDRDSTPTRLLSRSEADSIPFSSSKLPYLLEFFSFSNTSPQARAMETTLKQCELKPTGGEVKFCVTSLESMLDMTRHFFGTVKPKVLTTKILSSNHTLFQNYTFVERPLEMHASKVVACHTMAYPYLVYYCHGHKGHLTRVFKIALFGENKERVEAAAVCHMDTSTWDGDHVAFRVLGGHPGSSPVCHVLPVDNVVWFA</sequence>
<gene>
    <name evidence="3" type="ORF">SSX86_005640</name>
</gene>
<dbReference type="PROSITE" id="PS51277">
    <property type="entry name" value="BURP"/>
    <property type="match status" value="1"/>
</dbReference>
<feature type="chain" id="PRO_5042932129" description="BURP domain-containing protein" evidence="1">
    <location>
        <begin position="23"/>
        <end position="279"/>
    </location>
</feature>
<accession>A0AAP0DUC9</accession>
<dbReference type="Proteomes" id="UP001408789">
    <property type="component" value="Unassembled WGS sequence"/>
</dbReference>
<dbReference type="EMBL" id="JBCNJP010000007">
    <property type="protein sequence ID" value="KAK9077303.1"/>
    <property type="molecule type" value="Genomic_DNA"/>
</dbReference>
<keyword evidence="4" id="KW-1185">Reference proteome</keyword>
<feature type="domain" description="BURP" evidence="2">
    <location>
        <begin position="63"/>
        <end position="279"/>
    </location>
</feature>
<organism evidence="3 4">
    <name type="scientific">Deinandra increscens subsp. villosa</name>
    <dbReference type="NCBI Taxonomy" id="3103831"/>
    <lineage>
        <taxon>Eukaryota</taxon>
        <taxon>Viridiplantae</taxon>
        <taxon>Streptophyta</taxon>
        <taxon>Embryophyta</taxon>
        <taxon>Tracheophyta</taxon>
        <taxon>Spermatophyta</taxon>
        <taxon>Magnoliopsida</taxon>
        <taxon>eudicotyledons</taxon>
        <taxon>Gunneridae</taxon>
        <taxon>Pentapetalae</taxon>
        <taxon>asterids</taxon>
        <taxon>campanulids</taxon>
        <taxon>Asterales</taxon>
        <taxon>Asteraceae</taxon>
        <taxon>Asteroideae</taxon>
        <taxon>Heliantheae alliance</taxon>
        <taxon>Madieae</taxon>
        <taxon>Madiinae</taxon>
        <taxon>Deinandra</taxon>
    </lineage>
</organism>
<dbReference type="Pfam" id="PF03181">
    <property type="entry name" value="BURP"/>
    <property type="match status" value="1"/>
</dbReference>
<dbReference type="InterPro" id="IPR044816">
    <property type="entry name" value="BURP"/>
</dbReference>
<evidence type="ECO:0000259" key="2">
    <source>
        <dbReference type="PROSITE" id="PS51277"/>
    </source>
</evidence>
<proteinExistence type="predicted"/>
<dbReference type="PANTHER" id="PTHR31236">
    <property type="entry name" value="BURP DOMAIN PROTEIN USPL1-LIKE"/>
    <property type="match status" value="1"/>
</dbReference>
<reference evidence="3 4" key="1">
    <citation type="submission" date="2024-04" db="EMBL/GenBank/DDBJ databases">
        <title>The reference genome of an endangered Asteraceae, Deinandra increscens subsp. villosa, native to the Central Coast of California.</title>
        <authorList>
            <person name="Guilliams M."/>
            <person name="Hasenstab-Lehman K."/>
            <person name="Meyer R."/>
            <person name="Mcevoy S."/>
        </authorList>
    </citation>
    <scope>NUCLEOTIDE SEQUENCE [LARGE SCALE GENOMIC DNA]</scope>
    <source>
        <tissue evidence="3">Leaf</tissue>
    </source>
</reference>
<dbReference type="PANTHER" id="PTHR31236:SF67">
    <property type="entry name" value="BURP DOMAIN-CONTAINING PROTEIN"/>
    <property type="match status" value="1"/>
</dbReference>
<dbReference type="InterPro" id="IPR004873">
    <property type="entry name" value="BURP_dom"/>
</dbReference>
<evidence type="ECO:0000313" key="3">
    <source>
        <dbReference type="EMBL" id="KAK9077303.1"/>
    </source>
</evidence>
<dbReference type="AlphaFoldDB" id="A0AAP0DUC9"/>
<evidence type="ECO:0000313" key="4">
    <source>
        <dbReference type="Proteomes" id="UP001408789"/>
    </source>
</evidence>
<name>A0AAP0DUC9_9ASTR</name>
<dbReference type="SMART" id="SM01045">
    <property type="entry name" value="BURP"/>
    <property type="match status" value="1"/>
</dbReference>